<dbReference type="EMBL" id="MVBN01000011">
    <property type="protein sequence ID" value="OOK65204.1"/>
    <property type="molecule type" value="Genomic_DNA"/>
</dbReference>
<dbReference type="GO" id="GO:0016787">
    <property type="term" value="F:hydrolase activity"/>
    <property type="evidence" value="ECO:0007669"/>
    <property type="project" value="UniProtKB-KW"/>
</dbReference>
<proteinExistence type="predicted"/>
<dbReference type="PRINTS" id="PR00412">
    <property type="entry name" value="EPOXHYDRLASE"/>
</dbReference>
<sequence>MDFSRPETVDLRYRRGKRCPTRNGGELYVEVDGQGPPIVCLNNFFIVAPAWRNFTTKIVEQHMVVKYDLQNQGVSSQRGTDFAFGEHIEDLLDLLDFLGLEKVTLLASSISTLIARDFALTYPERVAATIMVGPAFTPYGNTRTQLVLRDFMYRLNAGGARAIFEYLYPLVFTAAHVEKGGTTAYLGLRQHFLALNSEAQIRACVSAALEHAGRPDLLTQLTVPTLFVIGDGDHQWSASMIDDACAALPGSRGCVIPRSGHMPMVEQPELFERAVLDFVGSLERSPAGEPCS</sequence>
<dbReference type="InterPro" id="IPR050266">
    <property type="entry name" value="AB_hydrolase_sf"/>
</dbReference>
<dbReference type="Pfam" id="PF12697">
    <property type="entry name" value="Abhydrolase_6"/>
    <property type="match status" value="1"/>
</dbReference>
<dbReference type="PANTHER" id="PTHR43798:SF31">
    <property type="entry name" value="AB HYDROLASE SUPERFAMILY PROTEIN YCLE"/>
    <property type="match status" value="1"/>
</dbReference>
<dbReference type="InterPro" id="IPR000073">
    <property type="entry name" value="AB_hydrolase_1"/>
</dbReference>
<dbReference type="PANTHER" id="PTHR43798">
    <property type="entry name" value="MONOACYLGLYCEROL LIPASE"/>
    <property type="match status" value="1"/>
</dbReference>
<dbReference type="SUPFAM" id="SSF53474">
    <property type="entry name" value="alpha/beta-Hydrolases"/>
    <property type="match status" value="1"/>
</dbReference>
<dbReference type="Gene3D" id="3.40.50.1820">
    <property type="entry name" value="alpha/beta hydrolase"/>
    <property type="match status" value="1"/>
</dbReference>
<accession>A0A1V3WDZ5</accession>
<name>A0A1V3WDZ5_MYCKA</name>
<gene>
    <name evidence="3" type="ORF">BZL29_7745</name>
</gene>
<keyword evidence="1 3" id="KW-0378">Hydrolase</keyword>
<reference evidence="3 4" key="1">
    <citation type="submission" date="2017-02" db="EMBL/GenBank/DDBJ databases">
        <title>Complete genome sequences of Mycobacterium kansasii strains isolated from rhesus macaques.</title>
        <authorList>
            <person name="Panda A."/>
            <person name="Nagaraj S."/>
            <person name="Zhao X."/>
            <person name="Tettelin H."/>
            <person name="Detolla L.J."/>
        </authorList>
    </citation>
    <scope>NUCLEOTIDE SEQUENCE [LARGE SCALE GENOMIC DNA]</scope>
    <source>
        <strain evidence="3 4">11-3469</strain>
    </source>
</reference>
<evidence type="ECO:0000259" key="2">
    <source>
        <dbReference type="Pfam" id="PF12697"/>
    </source>
</evidence>
<organism evidence="3 4">
    <name type="scientific">Mycobacterium kansasii</name>
    <dbReference type="NCBI Taxonomy" id="1768"/>
    <lineage>
        <taxon>Bacteria</taxon>
        <taxon>Bacillati</taxon>
        <taxon>Actinomycetota</taxon>
        <taxon>Actinomycetes</taxon>
        <taxon>Mycobacteriales</taxon>
        <taxon>Mycobacteriaceae</taxon>
        <taxon>Mycobacterium</taxon>
    </lineage>
</organism>
<dbReference type="GO" id="GO:0016020">
    <property type="term" value="C:membrane"/>
    <property type="evidence" value="ECO:0007669"/>
    <property type="project" value="TreeGrafter"/>
</dbReference>
<protein>
    <submittedName>
        <fullName evidence="3">Alpha/beta hydrolase fold family protein</fullName>
    </submittedName>
</protein>
<dbReference type="AlphaFoldDB" id="A0A1V3WDZ5"/>
<dbReference type="Proteomes" id="UP000188532">
    <property type="component" value="Unassembled WGS sequence"/>
</dbReference>
<evidence type="ECO:0000256" key="1">
    <source>
        <dbReference type="ARBA" id="ARBA00022801"/>
    </source>
</evidence>
<feature type="domain" description="AB hydrolase-1" evidence="2">
    <location>
        <begin position="64"/>
        <end position="273"/>
    </location>
</feature>
<evidence type="ECO:0000313" key="3">
    <source>
        <dbReference type="EMBL" id="OOK65204.1"/>
    </source>
</evidence>
<comment type="caution">
    <text evidence="3">The sequence shown here is derived from an EMBL/GenBank/DDBJ whole genome shotgun (WGS) entry which is preliminary data.</text>
</comment>
<dbReference type="InterPro" id="IPR000639">
    <property type="entry name" value="Epox_hydrolase-like"/>
</dbReference>
<dbReference type="InterPro" id="IPR029058">
    <property type="entry name" value="AB_hydrolase_fold"/>
</dbReference>
<evidence type="ECO:0000313" key="4">
    <source>
        <dbReference type="Proteomes" id="UP000188532"/>
    </source>
</evidence>